<dbReference type="EMBL" id="JANJZL010000008">
    <property type="protein sequence ID" value="MCR2044702.1"/>
    <property type="molecule type" value="Genomic_DNA"/>
</dbReference>
<gene>
    <name evidence="7" type="primary">atpH</name>
    <name evidence="8" type="ORF">NSA23_11350</name>
</gene>
<keyword evidence="4 7" id="KW-0406">Ion transport</keyword>
<dbReference type="NCBIfam" id="NF004403">
    <property type="entry name" value="PRK05758.2-4"/>
    <property type="match status" value="1"/>
</dbReference>
<dbReference type="PRINTS" id="PR00125">
    <property type="entry name" value="ATPASEDELTA"/>
</dbReference>
<evidence type="ECO:0000256" key="7">
    <source>
        <dbReference type="HAMAP-Rule" id="MF_01416"/>
    </source>
</evidence>
<accession>A0A9X2S7F9</accession>
<dbReference type="GO" id="GO:0046933">
    <property type="term" value="F:proton-transporting ATP synthase activity, rotational mechanism"/>
    <property type="evidence" value="ECO:0007669"/>
    <property type="project" value="UniProtKB-UniRule"/>
</dbReference>
<dbReference type="RefSeq" id="WP_042678740.1">
    <property type="nucleotide sequence ID" value="NZ_CABKTM010000007.1"/>
</dbReference>
<keyword evidence="2 7" id="KW-0813">Transport</keyword>
<name>A0A9X2S7F9_9FIRM</name>
<dbReference type="NCBIfam" id="TIGR01145">
    <property type="entry name" value="ATP_synt_delta"/>
    <property type="match status" value="1"/>
</dbReference>
<dbReference type="GO" id="GO:0005886">
    <property type="term" value="C:plasma membrane"/>
    <property type="evidence" value="ECO:0007669"/>
    <property type="project" value="UniProtKB-SubCell"/>
</dbReference>
<dbReference type="Pfam" id="PF00213">
    <property type="entry name" value="OSCP"/>
    <property type="match status" value="1"/>
</dbReference>
<evidence type="ECO:0000256" key="5">
    <source>
        <dbReference type="ARBA" id="ARBA00023136"/>
    </source>
</evidence>
<dbReference type="OrthoDB" id="9802471at2"/>
<protein>
    <recommendedName>
        <fullName evidence="7">ATP synthase subunit delta</fullName>
    </recommendedName>
    <alternativeName>
        <fullName evidence="7">ATP synthase F(1) sector subunit delta</fullName>
    </alternativeName>
    <alternativeName>
        <fullName evidence="7">F-type ATPase subunit delta</fullName>
        <shortName evidence="7">F-ATPase subunit delta</shortName>
    </alternativeName>
</protein>
<keyword evidence="5 7" id="KW-0472">Membrane</keyword>
<evidence type="ECO:0000313" key="9">
    <source>
        <dbReference type="Proteomes" id="UP001142078"/>
    </source>
</evidence>
<dbReference type="SUPFAM" id="SSF47928">
    <property type="entry name" value="N-terminal domain of the delta subunit of the F1F0-ATP synthase"/>
    <property type="match status" value="1"/>
</dbReference>
<evidence type="ECO:0000313" key="8">
    <source>
        <dbReference type="EMBL" id="MCR2044702.1"/>
    </source>
</evidence>
<keyword evidence="7" id="KW-1003">Cell membrane</keyword>
<dbReference type="InterPro" id="IPR000711">
    <property type="entry name" value="ATPase_OSCP/dsu"/>
</dbReference>
<keyword evidence="6 7" id="KW-0066">ATP synthesis</keyword>
<comment type="function">
    <text evidence="7">F(1)F(0) ATP synthase produces ATP from ADP in the presence of a proton or sodium gradient. F-type ATPases consist of two structural domains, F(1) containing the extramembraneous catalytic core and F(0) containing the membrane proton channel, linked together by a central stalk and a peripheral stalk. During catalysis, ATP synthesis in the catalytic domain of F(1) is coupled via a rotary mechanism of the central stalk subunits to proton translocation.</text>
</comment>
<keyword evidence="3 7" id="KW-0375">Hydrogen ion transport</keyword>
<evidence type="ECO:0000256" key="6">
    <source>
        <dbReference type="ARBA" id="ARBA00023310"/>
    </source>
</evidence>
<comment type="similarity">
    <text evidence="7">Belongs to the ATPase delta chain family.</text>
</comment>
<proteinExistence type="inferred from homology"/>
<dbReference type="Gene3D" id="1.10.520.20">
    <property type="entry name" value="N-terminal domain of the delta subunit of the F1F0-ATP synthase"/>
    <property type="match status" value="1"/>
</dbReference>
<evidence type="ECO:0000256" key="2">
    <source>
        <dbReference type="ARBA" id="ARBA00022448"/>
    </source>
</evidence>
<dbReference type="AlphaFoldDB" id="A0A9X2S7F9"/>
<dbReference type="InterPro" id="IPR026015">
    <property type="entry name" value="ATP_synth_OSCP/delta_N_sf"/>
</dbReference>
<comment type="caution">
    <text evidence="8">The sequence shown here is derived from an EMBL/GenBank/DDBJ whole genome shotgun (WGS) entry which is preliminary data.</text>
</comment>
<keyword evidence="7" id="KW-0139">CF(1)</keyword>
<organism evidence="8 9">
    <name type="scientific">Anaerosalibacter massiliensis</name>
    <dbReference type="NCBI Taxonomy" id="1347392"/>
    <lineage>
        <taxon>Bacteria</taxon>
        <taxon>Bacillati</taxon>
        <taxon>Bacillota</taxon>
        <taxon>Tissierellia</taxon>
        <taxon>Tissierellales</taxon>
        <taxon>Sporanaerobacteraceae</taxon>
        <taxon>Anaerosalibacter</taxon>
    </lineage>
</organism>
<reference evidence="8" key="1">
    <citation type="submission" date="2022-07" db="EMBL/GenBank/DDBJ databases">
        <title>Enhanced cultured diversity of the mouse gut microbiota enables custom-made synthetic communities.</title>
        <authorList>
            <person name="Afrizal A."/>
        </authorList>
    </citation>
    <scope>NUCLEOTIDE SEQUENCE</scope>
    <source>
        <strain evidence="8">DSM 29482</strain>
    </source>
</reference>
<evidence type="ECO:0000256" key="3">
    <source>
        <dbReference type="ARBA" id="ARBA00022781"/>
    </source>
</evidence>
<keyword evidence="9" id="KW-1185">Reference proteome</keyword>
<comment type="function">
    <text evidence="7">This protein is part of the stalk that links CF(0) to CF(1). It either transmits conformational changes from CF(0) to CF(1) or is implicated in proton conduction.</text>
</comment>
<dbReference type="GO" id="GO:0045259">
    <property type="term" value="C:proton-transporting ATP synthase complex"/>
    <property type="evidence" value="ECO:0007669"/>
    <property type="project" value="UniProtKB-KW"/>
</dbReference>
<dbReference type="PANTHER" id="PTHR11910">
    <property type="entry name" value="ATP SYNTHASE DELTA CHAIN"/>
    <property type="match status" value="1"/>
</dbReference>
<evidence type="ECO:0000256" key="4">
    <source>
        <dbReference type="ARBA" id="ARBA00023065"/>
    </source>
</evidence>
<dbReference type="HAMAP" id="MF_01416">
    <property type="entry name" value="ATP_synth_delta_bact"/>
    <property type="match status" value="1"/>
</dbReference>
<comment type="subcellular location">
    <subcellularLocation>
        <location evidence="7">Cell membrane</location>
        <topology evidence="7">Peripheral membrane protein</topology>
    </subcellularLocation>
    <subcellularLocation>
        <location evidence="1">Membrane</location>
    </subcellularLocation>
</comment>
<dbReference type="Proteomes" id="UP001142078">
    <property type="component" value="Unassembled WGS sequence"/>
</dbReference>
<sequence>MAKLVGKRYALALFETGLELDKVEEFEKEVSFIGRVLENDPELGVVLSHPKITKDEKKDLVNKLFKESISQEMLNFLYIVIDKRRERYINEIDSYYHQLYNEEKNILEVTAITAVPMNRKAEDKLKTILSNKLGKNIVLKNIVDNKVVGGVMLKIQNKIIDGTVKGQLESIQKNLKSMKV</sequence>
<evidence type="ECO:0000256" key="1">
    <source>
        <dbReference type="ARBA" id="ARBA00004370"/>
    </source>
</evidence>